<dbReference type="GO" id="GO:0005829">
    <property type="term" value="C:cytosol"/>
    <property type="evidence" value="ECO:0007669"/>
    <property type="project" value="TreeGrafter"/>
</dbReference>
<dbReference type="NCBIfam" id="NF045515">
    <property type="entry name" value="Glp_gephyrin"/>
    <property type="match status" value="1"/>
</dbReference>
<dbReference type="Pfam" id="PF00994">
    <property type="entry name" value="MoCF_biosynth"/>
    <property type="match status" value="1"/>
</dbReference>
<comment type="function">
    <text evidence="2 11">Catalyzes the insertion of molybdate into adenylated molybdopterin with the concomitant release of AMP.</text>
</comment>
<dbReference type="FunFam" id="3.40.980.10:FF:000004">
    <property type="entry name" value="Molybdopterin molybdenumtransferase"/>
    <property type="match status" value="1"/>
</dbReference>
<organism evidence="13 14">
    <name type="scientific">Hydrogenovibrio crunogenus</name>
    <dbReference type="NCBI Taxonomy" id="39765"/>
    <lineage>
        <taxon>Bacteria</taxon>
        <taxon>Pseudomonadati</taxon>
        <taxon>Pseudomonadota</taxon>
        <taxon>Gammaproteobacteria</taxon>
        <taxon>Thiotrichales</taxon>
        <taxon>Piscirickettsiaceae</taxon>
        <taxon>Hydrogenovibrio</taxon>
    </lineage>
</organism>
<dbReference type="SUPFAM" id="SSF63882">
    <property type="entry name" value="MoeA N-terminal region -like"/>
    <property type="match status" value="1"/>
</dbReference>
<name>A0A4P7NX83_9GAMM</name>
<evidence type="ECO:0000313" key="13">
    <source>
        <dbReference type="EMBL" id="QBZ82128.1"/>
    </source>
</evidence>
<dbReference type="EC" id="2.10.1.1" evidence="11"/>
<dbReference type="InterPro" id="IPR005110">
    <property type="entry name" value="MoeA_linker/N"/>
</dbReference>
<dbReference type="UniPathway" id="UPA00344"/>
<dbReference type="Gene3D" id="3.90.105.10">
    <property type="entry name" value="Molybdopterin biosynthesis moea protein, domain 2"/>
    <property type="match status" value="1"/>
</dbReference>
<dbReference type="AlphaFoldDB" id="A0A4P7NX83"/>
<evidence type="ECO:0000256" key="8">
    <source>
        <dbReference type="ARBA" id="ARBA00022842"/>
    </source>
</evidence>
<dbReference type="InterPro" id="IPR001453">
    <property type="entry name" value="MoaB/Mog_dom"/>
</dbReference>
<dbReference type="CDD" id="cd00887">
    <property type="entry name" value="MoeA"/>
    <property type="match status" value="1"/>
</dbReference>
<feature type="domain" description="MoaB/Mog" evidence="12">
    <location>
        <begin position="175"/>
        <end position="312"/>
    </location>
</feature>
<dbReference type="Gene3D" id="2.170.190.11">
    <property type="entry name" value="Molybdopterin biosynthesis moea protein, domain 3"/>
    <property type="match status" value="1"/>
</dbReference>
<dbReference type="InterPro" id="IPR036135">
    <property type="entry name" value="MoeA_linker/N_sf"/>
</dbReference>
<keyword evidence="14" id="KW-1185">Reference proteome</keyword>
<dbReference type="PROSITE" id="PS01079">
    <property type="entry name" value="MOCF_BIOSYNTHESIS_2"/>
    <property type="match status" value="1"/>
</dbReference>
<evidence type="ECO:0000256" key="9">
    <source>
        <dbReference type="ARBA" id="ARBA00023150"/>
    </source>
</evidence>
<dbReference type="EMBL" id="CP032096">
    <property type="protein sequence ID" value="QBZ82128.1"/>
    <property type="molecule type" value="Genomic_DNA"/>
</dbReference>
<evidence type="ECO:0000313" key="14">
    <source>
        <dbReference type="Proteomes" id="UP000296201"/>
    </source>
</evidence>
<comment type="cofactor">
    <cofactor evidence="1 11">
        <name>Mg(2+)</name>
        <dbReference type="ChEBI" id="CHEBI:18420"/>
    </cofactor>
</comment>
<evidence type="ECO:0000256" key="10">
    <source>
        <dbReference type="ARBA" id="ARBA00047317"/>
    </source>
</evidence>
<dbReference type="NCBIfam" id="TIGR00177">
    <property type="entry name" value="molyb_syn"/>
    <property type="match status" value="1"/>
</dbReference>
<evidence type="ECO:0000256" key="11">
    <source>
        <dbReference type="RuleBase" id="RU365090"/>
    </source>
</evidence>
<comment type="catalytic activity">
    <reaction evidence="10">
        <text>adenylyl-molybdopterin + molybdate = Mo-molybdopterin + AMP + H(+)</text>
        <dbReference type="Rhea" id="RHEA:35047"/>
        <dbReference type="ChEBI" id="CHEBI:15378"/>
        <dbReference type="ChEBI" id="CHEBI:36264"/>
        <dbReference type="ChEBI" id="CHEBI:62727"/>
        <dbReference type="ChEBI" id="CHEBI:71302"/>
        <dbReference type="ChEBI" id="CHEBI:456215"/>
        <dbReference type="EC" id="2.10.1.1"/>
    </reaction>
</comment>
<sequence length="401" mass="43847">MKTFDEALSYLVSQAKKTQKTQILPIQEALGKVLASPVVSDVNVPPHDNSQMDGYAINLLDLTHEDTFHVSQRIPAGSEPASLELGTVARIFTGAPIPAEANAVIMQEETEQVGDKVKITAKATRPGQNIRHIGEDIEVGRVVFEKGHRLRAEDLGLIASIGIREVSVYQPLKIATFTTGDELLEPGDRPEKGKIYNANRYVLAGAVPQLGFELIDLGRVKDTLEDTIEAMKQAAKVGDVVMTTGGVSVGEEDHIKPAIESLGKLDMWKVKMKPGKPLAFGDIEGTPFIGLPGNPVSAFATFNLFARSYLLRMQGVKEICITPLWLEADFDWPKANFRREFARAKLKVDETQNKTVVELFPNQGSGVLTSAVWAEGFAVIPEDTTITKGDKVAFYAFNDMI</sequence>
<protein>
    <recommendedName>
        <fullName evidence="11">Molybdopterin molybdenumtransferase</fullName>
        <ecNumber evidence="11">2.10.1.1</ecNumber>
    </recommendedName>
</protein>
<gene>
    <name evidence="13" type="primary">moeA_1</name>
    <name evidence="13" type="ORF">GHNINEIG_00152</name>
</gene>
<dbReference type="SUPFAM" id="SSF63867">
    <property type="entry name" value="MoeA C-terminal domain-like"/>
    <property type="match status" value="1"/>
</dbReference>
<dbReference type="Proteomes" id="UP000296201">
    <property type="component" value="Chromosome"/>
</dbReference>
<dbReference type="PANTHER" id="PTHR10192">
    <property type="entry name" value="MOLYBDOPTERIN BIOSYNTHESIS PROTEIN"/>
    <property type="match status" value="1"/>
</dbReference>
<dbReference type="SUPFAM" id="SSF53218">
    <property type="entry name" value="Molybdenum cofactor biosynthesis proteins"/>
    <property type="match status" value="1"/>
</dbReference>
<evidence type="ECO:0000256" key="2">
    <source>
        <dbReference type="ARBA" id="ARBA00002901"/>
    </source>
</evidence>
<evidence type="ECO:0000256" key="4">
    <source>
        <dbReference type="ARBA" id="ARBA00010763"/>
    </source>
</evidence>
<dbReference type="GO" id="GO:0061599">
    <property type="term" value="F:molybdopterin molybdotransferase activity"/>
    <property type="evidence" value="ECO:0007669"/>
    <property type="project" value="UniProtKB-UniRule"/>
</dbReference>
<comment type="similarity">
    <text evidence="4 11">Belongs to the MoeA family.</text>
</comment>
<keyword evidence="6 11" id="KW-0808">Transferase</keyword>
<dbReference type="Pfam" id="PF03453">
    <property type="entry name" value="MoeA_N"/>
    <property type="match status" value="1"/>
</dbReference>
<accession>A0A4P7NX83</accession>
<comment type="pathway">
    <text evidence="3 11">Cofactor biosynthesis; molybdopterin biosynthesis.</text>
</comment>
<proteinExistence type="inferred from homology"/>
<dbReference type="OrthoDB" id="9804758at2"/>
<dbReference type="GO" id="GO:0006777">
    <property type="term" value="P:Mo-molybdopterin cofactor biosynthetic process"/>
    <property type="evidence" value="ECO:0007669"/>
    <property type="project" value="UniProtKB-UniRule"/>
</dbReference>
<dbReference type="PANTHER" id="PTHR10192:SF5">
    <property type="entry name" value="GEPHYRIN"/>
    <property type="match status" value="1"/>
</dbReference>
<evidence type="ECO:0000256" key="1">
    <source>
        <dbReference type="ARBA" id="ARBA00001946"/>
    </source>
</evidence>
<dbReference type="InterPro" id="IPR005111">
    <property type="entry name" value="MoeA_C_domain_IV"/>
</dbReference>
<dbReference type="InterPro" id="IPR008284">
    <property type="entry name" value="MoCF_biosynth_CS"/>
</dbReference>
<dbReference type="InterPro" id="IPR036425">
    <property type="entry name" value="MoaB/Mog-like_dom_sf"/>
</dbReference>
<dbReference type="Gene3D" id="3.40.980.10">
    <property type="entry name" value="MoaB/Mog-like domain"/>
    <property type="match status" value="1"/>
</dbReference>
<evidence type="ECO:0000256" key="5">
    <source>
        <dbReference type="ARBA" id="ARBA00022505"/>
    </source>
</evidence>
<keyword evidence="5 11" id="KW-0500">Molybdenum</keyword>
<dbReference type="Gene3D" id="2.40.340.10">
    <property type="entry name" value="MoeA, C-terminal, domain IV"/>
    <property type="match status" value="1"/>
</dbReference>
<evidence type="ECO:0000256" key="7">
    <source>
        <dbReference type="ARBA" id="ARBA00022723"/>
    </source>
</evidence>
<keyword evidence="7 11" id="KW-0479">Metal-binding</keyword>
<dbReference type="InterPro" id="IPR036688">
    <property type="entry name" value="MoeA_C_domain_IV_sf"/>
</dbReference>
<dbReference type="RefSeq" id="WP_135794884.1">
    <property type="nucleotide sequence ID" value="NZ_CP032096.1"/>
</dbReference>
<evidence type="ECO:0000256" key="3">
    <source>
        <dbReference type="ARBA" id="ARBA00005046"/>
    </source>
</evidence>
<evidence type="ECO:0000259" key="12">
    <source>
        <dbReference type="SMART" id="SM00852"/>
    </source>
</evidence>
<keyword evidence="9 11" id="KW-0501">Molybdenum cofactor biosynthesis</keyword>
<keyword evidence="8 11" id="KW-0460">Magnesium</keyword>
<dbReference type="GO" id="GO:0046872">
    <property type="term" value="F:metal ion binding"/>
    <property type="evidence" value="ECO:0007669"/>
    <property type="project" value="UniProtKB-UniRule"/>
</dbReference>
<dbReference type="SMART" id="SM00852">
    <property type="entry name" value="MoCF_biosynth"/>
    <property type="match status" value="1"/>
</dbReference>
<evidence type="ECO:0000256" key="6">
    <source>
        <dbReference type="ARBA" id="ARBA00022679"/>
    </source>
</evidence>
<dbReference type="Pfam" id="PF03454">
    <property type="entry name" value="MoeA_C"/>
    <property type="match status" value="1"/>
</dbReference>
<reference evidence="13 14" key="1">
    <citation type="submission" date="2018-08" db="EMBL/GenBank/DDBJ databases">
        <title>Horizontal acquisition of hydrogen conversion ability and other habitat adaptations in Hydrogenovibrio crunogenus strains.</title>
        <authorList>
            <person name="Gonnella G."/>
            <person name="Adam N."/>
            <person name="Perner M."/>
        </authorList>
    </citation>
    <scope>NUCLEOTIDE SEQUENCE [LARGE SCALE GENOMIC DNA]</scope>
    <source>
        <strain evidence="13 14">SP-41</strain>
    </source>
</reference>
<dbReference type="InterPro" id="IPR038987">
    <property type="entry name" value="MoeA-like"/>
</dbReference>